<evidence type="ECO:0000313" key="3">
    <source>
        <dbReference type="Proteomes" id="UP000499080"/>
    </source>
</evidence>
<dbReference type="EMBL" id="BGPR01025428">
    <property type="protein sequence ID" value="GBN94315.1"/>
    <property type="molecule type" value="Genomic_DNA"/>
</dbReference>
<accession>A0A4Y2T589</accession>
<feature type="compositionally biased region" description="Acidic residues" evidence="1">
    <location>
        <begin position="29"/>
        <end position="44"/>
    </location>
</feature>
<name>A0A4Y2T589_ARAVE</name>
<comment type="caution">
    <text evidence="2">The sequence shown here is derived from an EMBL/GenBank/DDBJ whole genome shotgun (WGS) entry which is preliminary data.</text>
</comment>
<feature type="region of interest" description="Disordered" evidence="1">
    <location>
        <begin position="1"/>
        <end position="79"/>
    </location>
</feature>
<feature type="compositionally biased region" description="Polar residues" evidence="1">
    <location>
        <begin position="52"/>
        <end position="64"/>
    </location>
</feature>
<gene>
    <name evidence="2" type="ORF">AVEN_6151_1</name>
</gene>
<protein>
    <submittedName>
        <fullName evidence="2">Uncharacterized protein</fullName>
    </submittedName>
</protein>
<dbReference type="AlphaFoldDB" id="A0A4Y2T589"/>
<proteinExistence type="predicted"/>
<evidence type="ECO:0000313" key="2">
    <source>
        <dbReference type="EMBL" id="GBN94315.1"/>
    </source>
</evidence>
<evidence type="ECO:0000256" key="1">
    <source>
        <dbReference type="SAM" id="MobiDB-lite"/>
    </source>
</evidence>
<feature type="compositionally biased region" description="Basic residues" evidence="1">
    <location>
        <begin position="69"/>
        <end position="79"/>
    </location>
</feature>
<reference evidence="2 3" key="1">
    <citation type="journal article" date="2019" name="Sci. Rep.">
        <title>Orb-weaving spider Araneus ventricosus genome elucidates the spidroin gene catalogue.</title>
        <authorList>
            <person name="Kono N."/>
            <person name="Nakamura H."/>
            <person name="Ohtoshi R."/>
            <person name="Moran D.A.P."/>
            <person name="Shinohara A."/>
            <person name="Yoshida Y."/>
            <person name="Fujiwara M."/>
            <person name="Mori M."/>
            <person name="Tomita M."/>
            <person name="Arakawa K."/>
        </authorList>
    </citation>
    <scope>NUCLEOTIDE SEQUENCE [LARGE SCALE GENOMIC DNA]</scope>
</reference>
<keyword evidence="3" id="KW-1185">Reference proteome</keyword>
<sequence>MLAQVKPRIPCSFPQSEPMLTDNSLSDGSDTDGYLDCDPEETIEDIPHRTRQPSSSQANLNRRSLPTYKMKKHRCRRKS</sequence>
<dbReference type="Proteomes" id="UP000499080">
    <property type="component" value="Unassembled WGS sequence"/>
</dbReference>
<organism evidence="2 3">
    <name type="scientific">Araneus ventricosus</name>
    <name type="common">Orbweaver spider</name>
    <name type="synonym">Epeira ventricosa</name>
    <dbReference type="NCBI Taxonomy" id="182803"/>
    <lineage>
        <taxon>Eukaryota</taxon>
        <taxon>Metazoa</taxon>
        <taxon>Ecdysozoa</taxon>
        <taxon>Arthropoda</taxon>
        <taxon>Chelicerata</taxon>
        <taxon>Arachnida</taxon>
        <taxon>Araneae</taxon>
        <taxon>Araneomorphae</taxon>
        <taxon>Entelegynae</taxon>
        <taxon>Araneoidea</taxon>
        <taxon>Araneidae</taxon>
        <taxon>Araneus</taxon>
    </lineage>
</organism>